<keyword evidence="3 7" id="KW-0442">Lipid degradation</keyword>
<comment type="caution">
    <text evidence="6">Lacks conserved residue(s) required for the propagation of feature annotation.</text>
</comment>
<dbReference type="InterPro" id="IPR016035">
    <property type="entry name" value="Acyl_Trfase/lysoPLipase"/>
</dbReference>
<dbReference type="CDD" id="cd07199">
    <property type="entry name" value="Pat17_PNPLA8_PNPLA9_like"/>
    <property type="match status" value="1"/>
</dbReference>
<comment type="function">
    <text evidence="7">Lipolytic acyl hydrolase (LAH).</text>
</comment>
<evidence type="ECO:0000256" key="3">
    <source>
        <dbReference type="ARBA" id="ARBA00022963"/>
    </source>
</evidence>
<dbReference type="InterPro" id="IPR002641">
    <property type="entry name" value="PNPLA_dom"/>
</dbReference>
<dbReference type="OrthoDB" id="1658288at2759"/>
<comment type="domain">
    <text evidence="7">The nitrogen atoms of the two glycine residues in the GGXR motif define the oxyanion hole, and stabilize the oxyanion that forms during the nucleophilic attack by the catalytic serine during substrate cleavage.</text>
</comment>
<evidence type="ECO:0000313" key="9">
    <source>
        <dbReference type="EMBL" id="KMZ75096.1"/>
    </source>
</evidence>
<evidence type="ECO:0000259" key="8">
    <source>
        <dbReference type="PROSITE" id="PS51635"/>
    </source>
</evidence>
<keyword evidence="10" id="KW-1185">Reference proteome</keyword>
<evidence type="ECO:0000256" key="1">
    <source>
        <dbReference type="ARBA" id="ARBA00010240"/>
    </source>
</evidence>
<accession>A0A0K9Q1F0</accession>
<dbReference type="PANTHER" id="PTHR32241">
    <property type="entry name" value="PATATIN-LIKE PROTEIN 6"/>
    <property type="match status" value="1"/>
</dbReference>
<dbReference type="Gene3D" id="3.40.1090.10">
    <property type="entry name" value="Cytosolic phospholipase A2 catalytic domain"/>
    <property type="match status" value="1"/>
</dbReference>
<feature type="domain" description="PNPLA" evidence="8">
    <location>
        <begin position="80"/>
        <end position="295"/>
    </location>
</feature>
<feature type="short sequence motif" description="GXGXXG" evidence="6">
    <location>
        <begin position="84"/>
        <end position="89"/>
    </location>
</feature>
<dbReference type="SUPFAM" id="SSF52151">
    <property type="entry name" value="FabD/lysophospholipase-like"/>
    <property type="match status" value="1"/>
</dbReference>
<keyword evidence="2 7" id="KW-0378">Hydrolase</keyword>
<evidence type="ECO:0000256" key="5">
    <source>
        <dbReference type="ARBA" id="ARBA00025642"/>
    </source>
</evidence>
<comment type="caution">
    <text evidence="9">The sequence shown here is derived from an EMBL/GenBank/DDBJ whole genome shotgun (WGS) entry which is preliminary data.</text>
</comment>
<sequence>MMLHQNLRLKKAAVAEEEEPSIDTDKLSYEIFSILESKFLFGYDEAKGVNNNTSLLLPSPIPSSSPHRVNTTQRGKVCILSIDGVGMRGLYVGKALSYLERSIRNISGKPDARISDYFDLGAGTGTGGIFTAMLFVSSPSVPVYNADDTWRFLAENGGRLYSVKKTGRQSNQRKSLFQCLFGGRKKGANTLTPTPTVEMERSLKETFGEDINLSDTARPVLIPCYDLRTSAPFVFSRADALEAESFDFRMWEVCRATSAELGRFEPVELRSVDRTTCCVGVDGGVAMRNPTAAAITHVLHNKQEFPFVRGVEDLLVLSLGAAGGSTTLFCNEAMEYEKVRRWKEEDWARPISQISSNGAADLVDHAVAMAFNHSSGCSNYVRIQANLSADVDDGDTSSGNVKKLLDHAEEMLQQKNVESVMFGGMKNTGKSTNSEKLDWFARELVLEQQSRSYRIAPTVAFKQKLPHPAVD</sequence>
<evidence type="ECO:0000313" key="10">
    <source>
        <dbReference type="Proteomes" id="UP000036987"/>
    </source>
</evidence>
<name>A0A0K9Q1F0_ZOSMR</name>
<dbReference type="EC" id="3.1.1.-" evidence="7"/>
<keyword evidence="4 7" id="KW-0443">Lipid metabolism</keyword>
<dbReference type="Proteomes" id="UP000036987">
    <property type="component" value="Unassembled WGS sequence"/>
</dbReference>
<feature type="short sequence motif" description="DGA/G" evidence="6">
    <location>
        <begin position="282"/>
        <end position="284"/>
    </location>
</feature>
<reference evidence="10" key="1">
    <citation type="journal article" date="2016" name="Nature">
        <title>The genome of the seagrass Zostera marina reveals angiosperm adaptation to the sea.</title>
        <authorList>
            <person name="Olsen J.L."/>
            <person name="Rouze P."/>
            <person name="Verhelst B."/>
            <person name="Lin Y.-C."/>
            <person name="Bayer T."/>
            <person name="Collen J."/>
            <person name="Dattolo E."/>
            <person name="De Paoli E."/>
            <person name="Dittami S."/>
            <person name="Maumus F."/>
            <person name="Michel G."/>
            <person name="Kersting A."/>
            <person name="Lauritano C."/>
            <person name="Lohaus R."/>
            <person name="Toepel M."/>
            <person name="Tonon T."/>
            <person name="Vanneste K."/>
            <person name="Amirebrahimi M."/>
            <person name="Brakel J."/>
            <person name="Bostroem C."/>
            <person name="Chovatia M."/>
            <person name="Grimwood J."/>
            <person name="Jenkins J.W."/>
            <person name="Jueterbock A."/>
            <person name="Mraz A."/>
            <person name="Stam W.T."/>
            <person name="Tice H."/>
            <person name="Bornberg-Bauer E."/>
            <person name="Green P.J."/>
            <person name="Pearson G.A."/>
            <person name="Procaccini G."/>
            <person name="Duarte C.M."/>
            <person name="Schmutz J."/>
            <person name="Reusch T.B.H."/>
            <person name="Van de Peer Y."/>
        </authorList>
    </citation>
    <scope>NUCLEOTIDE SEQUENCE [LARGE SCALE GENOMIC DNA]</scope>
    <source>
        <strain evidence="10">cv. Finnish</strain>
    </source>
</reference>
<dbReference type="PROSITE" id="PS51635">
    <property type="entry name" value="PNPLA"/>
    <property type="match status" value="1"/>
</dbReference>
<comment type="similarity">
    <text evidence="1 7">Belongs to the patatin family.</text>
</comment>
<evidence type="ECO:0000256" key="4">
    <source>
        <dbReference type="ARBA" id="ARBA00023098"/>
    </source>
</evidence>
<dbReference type="OMA" id="KPNIDAD"/>
<evidence type="ECO:0000256" key="7">
    <source>
        <dbReference type="RuleBase" id="RU361262"/>
    </source>
</evidence>
<organism evidence="9 10">
    <name type="scientific">Zostera marina</name>
    <name type="common">Eelgrass</name>
    <dbReference type="NCBI Taxonomy" id="29655"/>
    <lineage>
        <taxon>Eukaryota</taxon>
        <taxon>Viridiplantae</taxon>
        <taxon>Streptophyta</taxon>
        <taxon>Embryophyta</taxon>
        <taxon>Tracheophyta</taxon>
        <taxon>Spermatophyta</taxon>
        <taxon>Magnoliopsida</taxon>
        <taxon>Liliopsida</taxon>
        <taxon>Zosteraceae</taxon>
        <taxon>Zostera</taxon>
    </lineage>
</organism>
<dbReference type="EMBL" id="LFYR01000216">
    <property type="protein sequence ID" value="KMZ75096.1"/>
    <property type="molecule type" value="Genomic_DNA"/>
</dbReference>
<evidence type="ECO:0000256" key="6">
    <source>
        <dbReference type="PROSITE-ProRule" id="PRU01161"/>
    </source>
</evidence>
<protein>
    <recommendedName>
        <fullName evidence="7">Patatin</fullName>
        <ecNumber evidence="7">3.1.1.-</ecNumber>
    </recommendedName>
</protein>
<dbReference type="GO" id="GO:0016042">
    <property type="term" value="P:lipid catabolic process"/>
    <property type="evidence" value="ECO:0007669"/>
    <property type="project" value="UniProtKB-KW"/>
</dbReference>
<dbReference type="STRING" id="29655.A0A0K9Q1F0"/>
<comment type="function">
    <text evidence="5">Possesses non-specific lipolytic acyl hydrolase (LAH) activity. Hydrolyzes phospholipids as well as galactolipids. May play a role in disease resistance.</text>
</comment>
<dbReference type="Pfam" id="PF01734">
    <property type="entry name" value="Patatin"/>
    <property type="match status" value="1"/>
</dbReference>
<dbReference type="AlphaFoldDB" id="A0A0K9Q1F0"/>
<proteinExistence type="inferred from homology"/>
<gene>
    <name evidence="9" type="ORF">ZOSMA_11G01250</name>
</gene>
<evidence type="ECO:0000256" key="2">
    <source>
        <dbReference type="ARBA" id="ARBA00022801"/>
    </source>
</evidence>
<dbReference type="GO" id="GO:0016787">
    <property type="term" value="F:hydrolase activity"/>
    <property type="evidence" value="ECO:0007669"/>
    <property type="project" value="UniProtKB-KW"/>
</dbReference>
<dbReference type="PANTHER" id="PTHR32241:SF3">
    <property type="entry name" value="PATATIN-LIKE PROTEIN 6"/>
    <property type="match status" value="1"/>
</dbReference>